<protein>
    <recommendedName>
        <fullName evidence="3">Cytidyltransferase-like domain-containing protein</fullName>
    </recommendedName>
</protein>
<gene>
    <name evidence="2" type="ORF">LCGC14_0554370</name>
</gene>
<organism evidence="2">
    <name type="scientific">marine sediment metagenome</name>
    <dbReference type="NCBI Taxonomy" id="412755"/>
    <lineage>
        <taxon>unclassified sequences</taxon>
        <taxon>metagenomes</taxon>
        <taxon>ecological metagenomes</taxon>
    </lineage>
</organism>
<evidence type="ECO:0008006" key="3">
    <source>
        <dbReference type="Google" id="ProtNLM"/>
    </source>
</evidence>
<sequence length="201" mass="22702">MRLYEVLEQSIGKTVVFAFGRFNPPTIGHKKLIDTGKMLANSLNADFFVFPTRTQDRERNPLDFNTKLKFLKTFFPEVKFVETTGQLFVVLKWLVDNGYTEAHMVAGSDRVNEFNDIIKPYISSMNKVEPGVAINFETFRVVDAGQRDPDEEGAGGASATKARELARDGQEVDFVNLVAPGEDENMKKELYREVRKGLGIE</sequence>
<evidence type="ECO:0000313" key="2">
    <source>
        <dbReference type="EMBL" id="KKN58217.1"/>
    </source>
</evidence>
<dbReference type="EMBL" id="LAZR01000771">
    <property type="protein sequence ID" value="KKN58217.1"/>
    <property type="molecule type" value="Genomic_DNA"/>
</dbReference>
<reference evidence="2" key="1">
    <citation type="journal article" date="2015" name="Nature">
        <title>Complex archaea that bridge the gap between prokaryotes and eukaryotes.</title>
        <authorList>
            <person name="Spang A."/>
            <person name="Saw J.H."/>
            <person name="Jorgensen S.L."/>
            <person name="Zaremba-Niedzwiedzka K."/>
            <person name="Martijn J."/>
            <person name="Lind A.E."/>
            <person name="van Eijk R."/>
            <person name="Schleper C."/>
            <person name="Guy L."/>
            <person name="Ettema T.J."/>
        </authorList>
    </citation>
    <scope>NUCLEOTIDE SEQUENCE</scope>
</reference>
<dbReference type="AlphaFoldDB" id="A0A0F9S7H2"/>
<evidence type="ECO:0000256" key="1">
    <source>
        <dbReference type="SAM" id="MobiDB-lite"/>
    </source>
</evidence>
<dbReference type="Gene3D" id="3.40.50.620">
    <property type="entry name" value="HUPs"/>
    <property type="match status" value="1"/>
</dbReference>
<dbReference type="InterPro" id="IPR014729">
    <property type="entry name" value="Rossmann-like_a/b/a_fold"/>
</dbReference>
<name>A0A0F9S7H2_9ZZZZ</name>
<proteinExistence type="predicted"/>
<dbReference type="SUPFAM" id="SSF52374">
    <property type="entry name" value="Nucleotidylyl transferase"/>
    <property type="match status" value="1"/>
</dbReference>
<feature type="region of interest" description="Disordered" evidence="1">
    <location>
        <begin position="146"/>
        <end position="165"/>
    </location>
</feature>
<accession>A0A0F9S7H2</accession>
<comment type="caution">
    <text evidence="2">The sequence shown here is derived from an EMBL/GenBank/DDBJ whole genome shotgun (WGS) entry which is preliminary data.</text>
</comment>